<keyword evidence="2" id="KW-1185">Reference proteome</keyword>
<dbReference type="RefSeq" id="WP_309482256.1">
    <property type="nucleotide sequence ID" value="NZ_CP133720.1"/>
</dbReference>
<reference evidence="1" key="1">
    <citation type="submission" date="2023-09" db="EMBL/GenBank/DDBJ databases">
        <title>Undibacterium sp. 20NA77.5 isolated from freshwater.</title>
        <authorList>
            <person name="Le V."/>
            <person name="Ko S.-R."/>
            <person name="Ahn C.-Y."/>
            <person name="Oh H.-M."/>
        </authorList>
    </citation>
    <scope>NUCLEOTIDE SEQUENCE</scope>
    <source>
        <strain evidence="1">20NA77.5</strain>
    </source>
</reference>
<accession>A0ABY9RHT0</accession>
<name>A0ABY9RHT0_9BURK</name>
<proteinExistence type="predicted"/>
<dbReference type="Proteomes" id="UP001181355">
    <property type="component" value="Chromosome"/>
</dbReference>
<dbReference type="EMBL" id="CP133720">
    <property type="protein sequence ID" value="WMW80765.1"/>
    <property type="molecule type" value="Genomic_DNA"/>
</dbReference>
<evidence type="ECO:0008006" key="3">
    <source>
        <dbReference type="Google" id="ProtNLM"/>
    </source>
</evidence>
<evidence type="ECO:0000313" key="1">
    <source>
        <dbReference type="EMBL" id="WMW80765.1"/>
    </source>
</evidence>
<gene>
    <name evidence="1" type="ORF">RF679_00455</name>
</gene>
<sequence>MIPKMRAIAIDDESSHLIAIQQATTKVGFGCLPLLYPSEAQAEKLQSIGQQGTHIRIIISDLHLDSTSQTRGPEASYSLIANLIHQIHLPPWTPYVFVLWTQYPEEVQGLTTYLENRLQLFQLPGLVISLDKADYNIPSGEPDYEKLWKDLREKISGSRGLNVLLQWEKEIILAADNVVRRLLEVARGNKNQAITFDSELDRVLSSIAQTATSRKFASREPRTAANEGLLPLLIDEMEHLTVSPEQKSRWTAALTKAVSQEKIPPVASEIAILNDALHISRTGTTTGADRGAVIPRWHDDVTFHEIFGIKIADAYRIFGLKKWPDDYSIKYIQIEGLCDSTQQKPGVVPFSLACEILGSVALEDKIKPASVEESPTYLDPSGKEQKLVINLRYFFTTERSKAISYVADFRLRESMISKWAFSWATHAIRPGIVEF</sequence>
<protein>
    <recommendedName>
        <fullName evidence="3">Response receiver domain-containing protein</fullName>
    </recommendedName>
</protein>
<organism evidence="1 2">
    <name type="scientific">Undibacterium cyanobacteriorum</name>
    <dbReference type="NCBI Taxonomy" id="3073561"/>
    <lineage>
        <taxon>Bacteria</taxon>
        <taxon>Pseudomonadati</taxon>
        <taxon>Pseudomonadota</taxon>
        <taxon>Betaproteobacteria</taxon>
        <taxon>Burkholderiales</taxon>
        <taxon>Oxalobacteraceae</taxon>
        <taxon>Undibacterium</taxon>
    </lineage>
</organism>
<evidence type="ECO:0000313" key="2">
    <source>
        <dbReference type="Proteomes" id="UP001181355"/>
    </source>
</evidence>